<dbReference type="Proteomes" id="UP000554284">
    <property type="component" value="Unassembled WGS sequence"/>
</dbReference>
<dbReference type="EMBL" id="JBEPNZ010000001">
    <property type="protein sequence ID" value="MET3945025.1"/>
    <property type="molecule type" value="Genomic_DNA"/>
</dbReference>
<evidence type="ECO:0000313" key="2">
    <source>
        <dbReference type="EMBL" id="MET3945025.1"/>
    </source>
</evidence>
<keyword evidence="5" id="KW-1185">Reference proteome</keyword>
<evidence type="ECO:0000313" key="3">
    <source>
        <dbReference type="EMBL" id="NKY68504.1"/>
    </source>
</evidence>
<evidence type="ECO:0000256" key="1">
    <source>
        <dbReference type="ARBA" id="ARBA00005721"/>
    </source>
</evidence>
<evidence type="ECO:0000313" key="4">
    <source>
        <dbReference type="Proteomes" id="UP000554284"/>
    </source>
</evidence>
<proteinExistence type="inferred from homology"/>
<accession>A0A7X6RER7</accession>
<name>A0A7X6RER7_9CORY</name>
<reference evidence="2 5" key="2">
    <citation type="submission" date="2024-06" db="EMBL/GenBank/DDBJ databases">
        <title>Sequencing the genomes of 1000 actinobacteria strains.</title>
        <authorList>
            <person name="Klenk H.-P."/>
        </authorList>
    </citation>
    <scope>NUCLEOTIDE SEQUENCE [LARGE SCALE GENOMIC DNA]</scope>
    <source>
        <strain evidence="2 5">DSM 44265</strain>
    </source>
</reference>
<comment type="caution">
    <text evidence="3">The sequence shown here is derived from an EMBL/GenBank/DDBJ whole genome shotgun (WGS) entry which is preliminary data.</text>
</comment>
<organism evidence="3 4">
    <name type="scientific">Corynebacterium mucifaciens</name>
    <dbReference type="NCBI Taxonomy" id="57171"/>
    <lineage>
        <taxon>Bacteria</taxon>
        <taxon>Bacillati</taxon>
        <taxon>Actinomycetota</taxon>
        <taxon>Actinomycetes</taxon>
        <taxon>Mycobacteriales</taxon>
        <taxon>Corynebacteriaceae</taxon>
        <taxon>Corynebacterium</taxon>
    </lineage>
</organism>
<dbReference type="AlphaFoldDB" id="A0A7X6RER7"/>
<gene>
    <name evidence="3" type="ORF">HF989_03825</name>
    <name evidence="2" type="ORF">JOF50_001824</name>
</gene>
<dbReference type="RefSeq" id="WP_168684055.1">
    <property type="nucleotide sequence ID" value="NZ_JAAXPF010000003.1"/>
</dbReference>
<dbReference type="InterPro" id="IPR005531">
    <property type="entry name" value="Asp23"/>
</dbReference>
<dbReference type="EMBL" id="JAAXPF010000003">
    <property type="protein sequence ID" value="NKY68504.1"/>
    <property type="molecule type" value="Genomic_DNA"/>
</dbReference>
<dbReference type="Proteomes" id="UP001549139">
    <property type="component" value="Unassembled WGS sequence"/>
</dbReference>
<sequence length="326" mass="35363">MDTSFYHVSERTIERVAEVAAAAVPGCRTIDAKLAGLAGRSFPRIHARLDQTAGTVTVDTEIAASYPAPIAAITDAVRTTIIAHIRTLVGLDVSRVNVTVANVEPLPANERVTWDEVAKHEAFAIATPIEVSPTQVEHPVTQPAQPLAEIEVHSLVDDIRGVVVPAPVEITHPQRPDPVRPSGVKTPEPVHPYQPAVPAPQRLAAVVAYPTEARVPFPPEPIRPWSPGVNDTVPRHPTLPPLQPLKPVTVERLGRPRAVSLPWRAPLREITVRREPLKPIVVEPVARAPIASAPAPQSVIVRTAPAPKPLKQITIQPVVKYYDRTR</sequence>
<comment type="similarity">
    <text evidence="1">Belongs to the asp23 family.</text>
</comment>
<protein>
    <submittedName>
        <fullName evidence="2">Alkaline shock family protein YloU</fullName>
    </submittedName>
    <submittedName>
        <fullName evidence="3">Asp23/Gls24 family envelope stress response protein</fullName>
    </submittedName>
</protein>
<evidence type="ECO:0000313" key="5">
    <source>
        <dbReference type="Proteomes" id="UP001549139"/>
    </source>
</evidence>
<dbReference type="Pfam" id="PF03780">
    <property type="entry name" value="Asp23"/>
    <property type="match status" value="1"/>
</dbReference>
<reference evidence="3 4" key="1">
    <citation type="submission" date="2020-04" db="EMBL/GenBank/DDBJ databases">
        <title>MicrobeNet Type strains.</title>
        <authorList>
            <person name="Nicholson A.C."/>
        </authorList>
    </citation>
    <scope>NUCLEOTIDE SEQUENCE [LARGE SCALE GENOMIC DNA]</scope>
    <source>
        <strain evidence="3 4">ATCC 700355</strain>
    </source>
</reference>